<dbReference type="EMBL" id="VXAY01003218">
    <property type="protein sequence ID" value="NXM29358.1"/>
    <property type="molecule type" value="Genomic_DNA"/>
</dbReference>
<keyword evidence="2" id="KW-1185">Reference proteome</keyword>
<gene>
    <name evidence="1" type="primary">Apobec4</name>
    <name evidence="1" type="ORF">OXYCRI_R12361</name>
</gene>
<protein>
    <submittedName>
        <fullName evidence="1">ABEC4 enzyme</fullName>
    </submittedName>
</protein>
<proteinExistence type="predicted"/>
<reference evidence="1 2" key="1">
    <citation type="submission" date="2019-09" db="EMBL/GenBank/DDBJ databases">
        <title>Bird 10,000 Genomes (B10K) Project - Family phase.</title>
        <authorList>
            <person name="Zhang G."/>
        </authorList>
    </citation>
    <scope>NUCLEOTIDE SEQUENCE [LARGE SCALE GENOMIC DNA]</scope>
    <source>
        <strain evidence="1">B10K-DU-002-07</strain>
        <tissue evidence="1">Muscle</tissue>
    </source>
</reference>
<dbReference type="AlphaFoldDB" id="A0A7L0ZQH5"/>
<dbReference type="Proteomes" id="UP000564466">
    <property type="component" value="Unassembled WGS sequence"/>
</dbReference>
<dbReference type="InterPro" id="IPR038953">
    <property type="entry name" value="APOBEC4"/>
</dbReference>
<evidence type="ECO:0000313" key="1">
    <source>
        <dbReference type="EMBL" id="NXM29358.1"/>
    </source>
</evidence>
<accession>A0A7L0ZQH5</accession>
<feature type="non-terminal residue" evidence="1">
    <location>
        <position position="321"/>
    </location>
</feature>
<dbReference type="PANTHER" id="PTHR35672">
    <property type="entry name" value="C-U-EDITING ENZYME APOBEC-4-RELATED"/>
    <property type="match status" value="1"/>
</dbReference>
<comment type="caution">
    <text evidence="1">The sequence shown here is derived from an EMBL/GenBank/DDBJ whole genome shotgun (WGS) entry which is preliminary data.</text>
</comment>
<evidence type="ECO:0000313" key="2">
    <source>
        <dbReference type="Proteomes" id="UP000564466"/>
    </source>
</evidence>
<name>A0A7L0ZQH5_9PASS</name>
<dbReference type="PANTHER" id="PTHR35672:SF1">
    <property type="entry name" value="C-U-EDITING ENZYME APOBEC-4-RELATED"/>
    <property type="match status" value="1"/>
</dbReference>
<feature type="non-terminal residue" evidence="1">
    <location>
        <position position="1"/>
    </location>
</feature>
<dbReference type="Gene3D" id="3.40.140.10">
    <property type="entry name" value="Cytidine Deaminase, domain 2"/>
    <property type="match status" value="1"/>
</dbReference>
<organism evidence="1 2">
    <name type="scientific">Oxyruncus cristatus</name>
    <name type="common">sharpbill</name>
    <dbReference type="NCBI Taxonomy" id="114331"/>
    <lineage>
        <taxon>Eukaryota</taxon>
        <taxon>Metazoa</taxon>
        <taxon>Chordata</taxon>
        <taxon>Craniata</taxon>
        <taxon>Vertebrata</taxon>
        <taxon>Euteleostomi</taxon>
        <taxon>Archelosauria</taxon>
        <taxon>Archosauria</taxon>
        <taxon>Dinosauria</taxon>
        <taxon>Saurischia</taxon>
        <taxon>Theropoda</taxon>
        <taxon>Coelurosauria</taxon>
        <taxon>Aves</taxon>
        <taxon>Neognathae</taxon>
        <taxon>Neoaves</taxon>
        <taxon>Telluraves</taxon>
        <taxon>Australaves</taxon>
        <taxon>Passeriformes</taxon>
        <taxon>Cotingidae</taxon>
        <taxon>Oxyruncus</taxon>
    </lineage>
</organism>
<dbReference type="Pfam" id="PF18778">
    <property type="entry name" value="NAD1"/>
    <property type="match status" value="1"/>
</dbReference>
<sequence length="321" mass="35708">IFQEFLTNQGTVVKPCWWQRQCHACAKCPFHIRTGEEARVPYTEFHRLFGSPYRPPVTPQNRHLLFYELRSSSGRVLQKGHATNCTAQAKHPEAVLFEAGGYLDAATAAWGSIRCITLYSNLSPCDEAQHCCSRKMYNFLLRHPHVTLRIYFSQLYHTGNGWDVTGNGSPSAVGNATALQSLCSLWPRVTLQRLPEGAQRYLLCHFVCGITGATPRHPGLPSGASAGKQNPHHINLTGVKPYFREAFPQGTEGNPAAQRNLKAFPSPSLASRQPFPATKGTLLPPMSPSHVLFPGVFLPSQREQLHLTPINIVRHLKMPKE</sequence>